<reference evidence="1" key="1">
    <citation type="journal article" date="2022" name="Int. J. Mol. Sci.">
        <title>Draft Genome of Tanacetum Coccineum: Genomic Comparison of Closely Related Tanacetum-Family Plants.</title>
        <authorList>
            <person name="Yamashiro T."/>
            <person name="Shiraishi A."/>
            <person name="Nakayama K."/>
            <person name="Satake H."/>
        </authorList>
    </citation>
    <scope>NUCLEOTIDE SEQUENCE</scope>
</reference>
<accession>A0ABQ5DM25</accession>
<organism evidence="1 2">
    <name type="scientific">Tanacetum coccineum</name>
    <dbReference type="NCBI Taxonomy" id="301880"/>
    <lineage>
        <taxon>Eukaryota</taxon>
        <taxon>Viridiplantae</taxon>
        <taxon>Streptophyta</taxon>
        <taxon>Embryophyta</taxon>
        <taxon>Tracheophyta</taxon>
        <taxon>Spermatophyta</taxon>
        <taxon>Magnoliopsida</taxon>
        <taxon>eudicotyledons</taxon>
        <taxon>Gunneridae</taxon>
        <taxon>Pentapetalae</taxon>
        <taxon>asterids</taxon>
        <taxon>campanulids</taxon>
        <taxon>Asterales</taxon>
        <taxon>Asteraceae</taxon>
        <taxon>Asteroideae</taxon>
        <taxon>Anthemideae</taxon>
        <taxon>Anthemidinae</taxon>
        <taxon>Tanacetum</taxon>
    </lineage>
</organism>
<comment type="caution">
    <text evidence="1">The sequence shown here is derived from an EMBL/GenBank/DDBJ whole genome shotgun (WGS) entry which is preliminary data.</text>
</comment>
<evidence type="ECO:0000313" key="2">
    <source>
        <dbReference type="Proteomes" id="UP001151760"/>
    </source>
</evidence>
<dbReference type="Proteomes" id="UP001151760">
    <property type="component" value="Unassembled WGS sequence"/>
</dbReference>
<keyword evidence="2" id="KW-1185">Reference proteome</keyword>
<sequence length="374" mass="42856">MSNTNLQIQSSSVLQNVTVSSCSTSKVQEKTQLSRIKCMNSLRAIQSQLKFLIETLQDFGNMPIFKRTFSQDLDLLENHLTKEIISQTDCKTTLTKLRTTFENAFSSEIKARMQNYTRYDAQSFYDAMIFNMDSLGKYMLELILHNELHNFVIQNTCSEKEDSNSENASNKLVKECSLNSETKDVHAIKYKMSKAKERCMAYFRSLHSHLQVLSKDDLKGTRIEHGFKRAFMSLFGQDVDTFTRTMLLNVDQLQKQLDKDEFQEDGSMTAFWVVHTLQRSLSKALGNVNRSPLLKEHVIKECMKEGTEINSASDSSRSGNDTYADDVDIRPIYDEEPMAEVGVDQYQKTCQLKVLCLDSSPDNRQLNTQNNIVV</sequence>
<protein>
    <submittedName>
        <fullName evidence="1">Uncharacterized protein</fullName>
    </submittedName>
</protein>
<evidence type="ECO:0000313" key="1">
    <source>
        <dbReference type="EMBL" id="GJT39437.1"/>
    </source>
</evidence>
<reference evidence="1" key="2">
    <citation type="submission" date="2022-01" db="EMBL/GenBank/DDBJ databases">
        <authorList>
            <person name="Yamashiro T."/>
            <person name="Shiraishi A."/>
            <person name="Satake H."/>
            <person name="Nakayama K."/>
        </authorList>
    </citation>
    <scope>NUCLEOTIDE SEQUENCE</scope>
</reference>
<dbReference type="EMBL" id="BQNB010015386">
    <property type="protein sequence ID" value="GJT39437.1"/>
    <property type="molecule type" value="Genomic_DNA"/>
</dbReference>
<proteinExistence type="predicted"/>
<gene>
    <name evidence="1" type="ORF">Tco_0939302</name>
</gene>
<name>A0ABQ5DM25_9ASTR</name>